<name>A0A4R3LT54_9HYPH</name>
<dbReference type="Gene3D" id="3.20.20.70">
    <property type="entry name" value="Aldolase class I"/>
    <property type="match status" value="1"/>
</dbReference>
<dbReference type="SUPFAM" id="SSF51395">
    <property type="entry name" value="FMN-linked oxidoreductases"/>
    <property type="match status" value="1"/>
</dbReference>
<evidence type="ECO:0000256" key="3">
    <source>
        <dbReference type="ARBA" id="ARBA00022643"/>
    </source>
</evidence>
<comment type="cofactor">
    <cofactor evidence="1 7 9">
        <name>FMN</name>
        <dbReference type="ChEBI" id="CHEBI:58210"/>
    </cofactor>
</comment>
<dbReference type="InterPro" id="IPR004652">
    <property type="entry name" value="DusB-like"/>
</dbReference>
<dbReference type="NCBIfam" id="TIGR00737">
    <property type="entry name" value="nifR3_yhdG"/>
    <property type="match status" value="1"/>
</dbReference>
<evidence type="ECO:0000256" key="6">
    <source>
        <dbReference type="ARBA" id="ARBA00023002"/>
    </source>
</evidence>
<feature type="binding site" evidence="9">
    <location>
        <begin position="64"/>
        <end position="66"/>
    </location>
    <ligand>
        <name>FMN</name>
        <dbReference type="ChEBI" id="CHEBI:58210"/>
    </ligand>
</feature>
<comment type="caution">
    <text evidence="11">The sequence shown here is derived from an EMBL/GenBank/DDBJ whole genome shotgun (WGS) entry which is preliminary data.</text>
</comment>
<dbReference type="EC" id="1.3.1.-" evidence="7"/>
<accession>A0A4R3LT54</accession>
<dbReference type="InterPro" id="IPR013785">
    <property type="entry name" value="Aldolase_TIM"/>
</dbReference>
<feature type="binding site" evidence="9">
    <location>
        <position position="117"/>
    </location>
    <ligand>
        <name>FMN</name>
        <dbReference type="ChEBI" id="CHEBI:58210"/>
    </ligand>
</feature>
<dbReference type="InterPro" id="IPR035587">
    <property type="entry name" value="DUS-like_FMN-bd"/>
</dbReference>
<dbReference type="InterPro" id="IPR018517">
    <property type="entry name" value="tRNA_hU_synthase_CS"/>
</dbReference>
<feature type="binding site" evidence="9">
    <location>
        <begin position="271"/>
        <end position="272"/>
    </location>
    <ligand>
        <name>FMN</name>
        <dbReference type="ChEBI" id="CHEBI:58210"/>
    </ligand>
</feature>
<dbReference type="Pfam" id="PF01207">
    <property type="entry name" value="Dus"/>
    <property type="match status" value="1"/>
</dbReference>
<evidence type="ECO:0000256" key="8">
    <source>
        <dbReference type="PIRSR" id="PIRSR006621-1"/>
    </source>
</evidence>
<gene>
    <name evidence="11" type="ORF">EDC64_109121</name>
</gene>
<dbReference type="PANTHER" id="PTHR45846">
    <property type="entry name" value="TRNA-DIHYDROURIDINE(47) SYNTHASE [NAD(P)(+)]-LIKE"/>
    <property type="match status" value="1"/>
</dbReference>
<evidence type="ECO:0000259" key="10">
    <source>
        <dbReference type="Pfam" id="PF01207"/>
    </source>
</evidence>
<keyword evidence="4 7" id="KW-0819">tRNA processing</keyword>
<evidence type="ECO:0000256" key="7">
    <source>
        <dbReference type="PIRNR" id="PIRNR006621"/>
    </source>
</evidence>
<evidence type="ECO:0000256" key="1">
    <source>
        <dbReference type="ARBA" id="ARBA00001917"/>
    </source>
</evidence>
<dbReference type="CDD" id="cd02801">
    <property type="entry name" value="DUS_like_FMN"/>
    <property type="match status" value="1"/>
</dbReference>
<reference evidence="11 12" key="1">
    <citation type="submission" date="2019-03" db="EMBL/GenBank/DDBJ databases">
        <title>Genomic Encyclopedia of Type Strains, Phase IV (KMG-IV): sequencing the most valuable type-strain genomes for metagenomic binning, comparative biology and taxonomic classification.</title>
        <authorList>
            <person name="Goeker M."/>
        </authorList>
    </citation>
    <scope>NUCLEOTIDE SEQUENCE [LARGE SCALE GENOMIC DNA]</scope>
    <source>
        <strain evidence="11 12">DSM 9035</strain>
    </source>
</reference>
<keyword evidence="9" id="KW-0547">Nucleotide-binding</keyword>
<proteinExistence type="inferred from homology"/>
<comment type="similarity">
    <text evidence="7">Belongs to the dus family.</text>
</comment>
<evidence type="ECO:0000256" key="9">
    <source>
        <dbReference type="PIRSR" id="PIRSR006621-2"/>
    </source>
</evidence>
<dbReference type="PIRSF" id="PIRSF006621">
    <property type="entry name" value="Dus"/>
    <property type="match status" value="1"/>
</dbReference>
<evidence type="ECO:0000256" key="5">
    <source>
        <dbReference type="ARBA" id="ARBA00022857"/>
    </source>
</evidence>
<sequence length="379" mass="40591">MSEYFPGRERGHQSFNVPLRGHRKWLECRQTVDGLISVQEHFFPLRPALRIGSHVLPNPVLLAPMAGITDTPLRRMALRHGAGLVISEMVASEALLDGHAETALRASRVAGALHAVQLAGNEPHWMGEAARLAVAEGADIVDINMGCPAKRVTTGAAGAALLRDLPLAARIIAAVRGAVSVPVTVKTRLGWEAGTPVAPDLAAIAEDAGVSLVTVHGRTRCQFYTGAADWAAVRAVTQRVGIPVVVNGDLNRAEDARAMLAASGADGVMIGRGAQGRPWFPGQIARFIETGRMPADPELAVQRDILLEMYEGWLALYGIPLGLRQARKHIGWALEAAAGSTRAAWAKAWRTRLLTLDDPRQVAMGIRDAYDELGWRAAA</sequence>
<feature type="active site" description="Proton donor" evidence="8">
    <location>
        <position position="147"/>
    </location>
</feature>
<dbReference type="GO" id="GO:0003723">
    <property type="term" value="F:RNA binding"/>
    <property type="evidence" value="ECO:0007669"/>
    <property type="project" value="TreeGrafter"/>
</dbReference>
<keyword evidence="5" id="KW-0521">NADP</keyword>
<comment type="function">
    <text evidence="7">Catalyzes the synthesis of 5,6-dihydrouridine (D), a modified base found in the D-loop of most tRNAs, via the reduction of the C5-C6 double bond in target uridines.</text>
</comment>
<dbReference type="GO" id="GO:0050660">
    <property type="term" value="F:flavin adenine dinucleotide binding"/>
    <property type="evidence" value="ECO:0007669"/>
    <property type="project" value="InterPro"/>
</dbReference>
<feature type="binding site" evidence="9">
    <location>
        <position position="216"/>
    </location>
    <ligand>
        <name>FMN</name>
        <dbReference type="ChEBI" id="CHEBI:58210"/>
    </ligand>
</feature>
<feature type="binding site" evidence="9">
    <location>
        <position position="186"/>
    </location>
    <ligand>
        <name>FMN</name>
        <dbReference type="ChEBI" id="CHEBI:58210"/>
    </ligand>
</feature>
<dbReference type="PROSITE" id="PS01136">
    <property type="entry name" value="UPF0034"/>
    <property type="match status" value="1"/>
</dbReference>
<organism evidence="11 12">
    <name type="scientific">Aquabacter spiritensis</name>
    <dbReference type="NCBI Taxonomy" id="933073"/>
    <lineage>
        <taxon>Bacteria</taxon>
        <taxon>Pseudomonadati</taxon>
        <taxon>Pseudomonadota</taxon>
        <taxon>Alphaproteobacteria</taxon>
        <taxon>Hyphomicrobiales</taxon>
        <taxon>Xanthobacteraceae</taxon>
        <taxon>Aquabacter</taxon>
    </lineage>
</organism>
<keyword evidence="3 7" id="KW-0288">FMN</keyword>
<feature type="domain" description="DUS-like FMN-binding" evidence="10">
    <location>
        <begin position="61"/>
        <end position="340"/>
    </location>
</feature>
<keyword evidence="6 7" id="KW-0560">Oxidoreductase</keyword>
<dbReference type="OrthoDB" id="9764501at2"/>
<evidence type="ECO:0000313" key="12">
    <source>
        <dbReference type="Proteomes" id="UP000294664"/>
    </source>
</evidence>
<keyword evidence="12" id="KW-1185">Reference proteome</keyword>
<dbReference type="InterPro" id="IPR001269">
    <property type="entry name" value="DUS_fam"/>
</dbReference>
<keyword evidence="2 7" id="KW-0285">Flavoprotein</keyword>
<dbReference type="PANTHER" id="PTHR45846:SF1">
    <property type="entry name" value="TRNA-DIHYDROURIDINE(47) SYNTHASE [NAD(P)(+)]-LIKE"/>
    <property type="match status" value="1"/>
</dbReference>
<dbReference type="AlphaFoldDB" id="A0A4R3LT54"/>
<dbReference type="EMBL" id="SMAI01000009">
    <property type="protein sequence ID" value="TCT03571.1"/>
    <property type="molecule type" value="Genomic_DNA"/>
</dbReference>
<dbReference type="GO" id="GO:0017150">
    <property type="term" value="F:tRNA dihydrouridine synthase activity"/>
    <property type="evidence" value="ECO:0007669"/>
    <property type="project" value="InterPro"/>
</dbReference>
<evidence type="ECO:0000256" key="2">
    <source>
        <dbReference type="ARBA" id="ARBA00022630"/>
    </source>
</evidence>
<evidence type="ECO:0000256" key="4">
    <source>
        <dbReference type="ARBA" id="ARBA00022694"/>
    </source>
</evidence>
<evidence type="ECO:0000313" key="11">
    <source>
        <dbReference type="EMBL" id="TCT03571.1"/>
    </source>
</evidence>
<protein>
    <recommendedName>
        <fullName evidence="7">tRNA-dihydrouridine synthase</fullName>
        <ecNumber evidence="7">1.3.1.-</ecNumber>
    </recommendedName>
</protein>
<dbReference type="Proteomes" id="UP000294664">
    <property type="component" value="Unassembled WGS sequence"/>
</dbReference>